<dbReference type="EMBL" id="UINC01096731">
    <property type="protein sequence ID" value="SVC53864.1"/>
    <property type="molecule type" value="Genomic_DNA"/>
</dbReference>
<organism evidence="1">
    <name type="scientific">marine metagenome</name>
    <dbReference type="NCBI Taxonomy" id="408172"/>
    <lineage>
        <taxon>unclassified sequences</taxon>
        <taxon>metagenomes</taxon>
        <taxon>ecological metagenomes</taxon>
    </lineage>
</organism>
<proteinExistence type="predicted"/>
<protein>
    <submittedName>
        <fullName evidence="1">Uncharacterized protein</fullName>
    </submittedName>
</protein>
<name>A0A382MY10_9ZZZZ</name>
<dbReference type="AlphaFoldDB" id="A0A382MY10"/>
<sequence length="111" mass="12682">MKIINQFIALLLLAWMGFFTQISTSHLGHGHDMLPSEDNICADNCENELHRSVGEACEWFMAKRLSENDDFNTTEILAPIEFDENQKWVAIYSLYTASDNNVYLVRGPPTI</sequence>
<accession>A0A382MY10</accession>
<reference evidence="1" key="1">
    <citation type="submission" date="2018-05" db="EMBL/GenBank/DDBJ databases">
        <authorList>
            <person name="Lanie J.A."/>
            <person name="Ng W.-L."/>
            <person name="Kazmierczak K.M."/>
            <person name="Andrzejewski T.M."/>
            <person name="Davidsen T.M."/>
            <person name="Wayne K.J."/>
            <person name="Tettelin H."/>
            <person name="Glass J.I."/>
            <person name="Rusch D."/>
            <person name="Podicherti R."/>
            <person name="Tsui H.-C.T."/>
            <person name="Winkler M.E."/>
        </authorList>
    </citation>
    <scope>NUCLEOTIDE SEQUENCE</scope>
</reference>
<gene>
    <name evidence="1" type="ORF">METZ01_LOCUS306718</name>
</gene>
<evidence type="ECO:0000313" key="1">
    <source>
        <dbReference type="EMBL" id="SVC53864.1"/>
    </source>
</evidence>